<keyword evidence="2" id="KW-0808">Transferase</keyword>
<accession>A0A6P0UJN8</accession>
<name>A0A6P0UJN8_9FLAO</name>
<dbReference type="RefSeq" id="WP_163693739.1">
    <property type="nucleotide sequence ID" value="NZ_FXTW01000003.1"/>
</dbReference>
<dbReference type="GO" id="GO:0016779">
    <property type="term" value="F:nucleotidyltransferase activity"/>
    <property type="evidence" value="ECO:0007669"/>
    <property type="project" value="UniProtKB-ARBA"/>
</dbReference>
<dbReference type="CDD" id="cd04182">
    <property type="entry name" value="GT_2_like_f"/>
    <property type="match status" value="1"/>
</dbReference>
<evidence type="ECO:0000259" key="1">
    <source>
        <dbReference type="Pfam" id="PF12804"/>
    </source>
</evidence>
<dbReference type="Pfam" id="PF12804">
    <property type="entry name" value="NTP_transf_3"/>
    <property type="match status" value="1"/>
</dbReference>
<dbReference type="PANTHER" id="PTHR43777:SF1">
    <property type="entry name" value="MOLYBDENUM COFACTOR CYTIDYLYLTRANSFERASE"/>
    <property type="match status" value="1"/>
</dbReference>
<dbReference type="InterPro" id="IPR025877">
    <property type="entry name" value="MobA-like_NTP_Trfase"/>
</dbReference>
<dbReference type="Proteomes" id="UP000468443">
    <property type="component" value="Unassembled WGS sequence"/>
</dbReference>
<feature type="domain" description="MobA-like NTP transferase" evidence="1">
    <location>
        <begin position="6"/>
        <end position="168"/>
    </location>
</feature>
<organism evidence="2 3">
    <name type="scientific">Muriicola jejuensis</name>
    <dbReference type="NCBI Taxonomy" id="504488"/>
    <lineage>
        <taxon>Bacteria</taxon>
        <taxon>Pseudomonadati</taxon>
        <taxon>Bacteroidota</taxon>
        <taxon>Flavobacteriia</taxon>
        <taxon>Flavobacteriales</taxon>
        <taxon>Flavobacteriaceae</taxon>
        <taxon>Muriicola</taxon>
    </lineage>
</organism>
<dbReference type="Gene3D" id="3.90.550.10">
    <property type="entry name" value="Spore Coat Polysaccharide Biosynthesis Protein SpsA, Chain A"/>
    <property type="match status" value="1"/>
</dbReference>
<dbReference type="AlphaFoldDB" id="A0A6P0UJN8"/>
<evidence type="ECO:0000313" key="2">
    <source>
        <dbReference type="EMBL" id="NER11283.1"/>
    </source>
</evidence>
<protein>
    <submittedName>
        <fullName evidence="2">NTP transferase domain-containing protein</fullName>
    </submittedName>
</protein>
<gene>
    <name evidence="2" type="ORF">GWK09_12185</name>
</gene>
<dbReference type="PANTHER" id="PTHR43777">
    <property type="entry name" value="MOLYBDENUM COFACTOR CYTIDYLYLTRANSFERASE"/>
    <property type="match status" value="1"/>
</dbReference>
<dbReference type="InterPro" id="IPR029044">
    <property type="entry name" value="Nucleotide-diphossugar_trans"/>
</dbReference>
<evidence type="ECO:0000313" key="3">
    <source>
        <dbReference type="Proteomes" id="UP000468443"/>
    </source>
</evidence>
<keyword evidence="3" id="KW-1185">Reference proteome</keyword>
<reference evidence="2 3" key="1">
    <citation type="submission" date="2020-01" db="EMBL/GenBank/DDBJ databases">
        <title>Muriicola jejuensis KCTC 22299.</title>
        <authorList>
            <person name="Wang G."/>
        </authorList>
    </citation>
    <scope>NUCLEOTIDE SEQUENCE [LARGE SCALE GENOMIC DNA]</scope>
    <source>
        <strain evidence="2 3">KCTC 22299</strain>
    </source>
</reference>
<comment type="caution">
    <text evidence="2">The sequence shown here is derived from an EMBL/GenBank/DDBJ whole genome shotgun (WGS) entry which is preliminary data.</text>
</comment>
<proteinExistence type="predicted"/>
<dbReference type="EMBL" id="JAABOP010000004">
    <property type="protein sequence ID" value="NER11283.1"/>
    <property type="molecule type" value="Genomic_DNA"/>
</dbReference>
<sequence>MKITILLLAAGASRRMGRPKQLLPWGNSTLLGHAIETAISCQSDQVFVVLGAGADTICESLEIDGFEVIINEEWAEGIGATIRRGISHVSSLHPVPDAVLIMLADQPLIGKEHLENLMALFKKEEKRIVCTEYVGKLGVPAVFPRRFFPDLARLTGDHGGGKLIAAHAEEALGIPAVDKVADLDTPQDYLSLTKTHQKPDS</sequence>
<dbReference type="SUPFAM" id="SSF53448">
    <property type="entry name" value="Nucleotide-diphospho-sugar transferases"/>
    <property type="match status" value="1"/>
</dbReference>